<feature type="signal peptide" evidence="2">
    <location>
        <begin position="1"/>
        <end position="17"/>
    </location>
</feature>
<feature type="compositionally biased region" description="Basic residues" evidence="1">
    <location>
        <begin position="157"/>
        <end position="169"/>
    </location>
</feature>
<evidence type="ECO:0000313" key="3">
    <source>
        <dbReference type="EMBL" id="PQQ03131.1"/>
    </source>
</evidence>
<evidence type="ECO:0000256" key="1">
    <source>
        <dbReference type="SAM" id="MobiDB-lite"/>
    </source>
</evidence>
<dbReference type="Proteomes" id="UP000250321">
    <property type="component" value="Unassembled WGS sequence"/>
</dbReference>
<comment type="caution">
    <text evidence="3">The sequence shown here is derived from an EMBL/GenBank/DDBJ whole genome shotgun (WGS) entry which is preliminary data.</text>
</comment>
<proteinExistence type="predicted"/>
<name>A0A314YDX7_PRUYE</name>
<reference evidence="3 4" key="1">
    <citation type="submission" date="2018-02" db="EMBL/GenBank/DDBJ databases">
        <title>Draft genome of wild Prunus yedoensis var. nudiflora.</title>
        <authorList>
            <person name="Baek S."/>
            <person name="Kim J.-H."/>
            <person name="Choi K."/>
            <person name="Kim G.-B."/>
            <person name="Cho A."/>
            <person name="Jang H."/>
            <person name="Shin C.-H."/>
            <person name="Yu H.-J."/>
            <person name="Mun J.-H."/>
        </authorList>
    </citation>
    <scope>NUCLEOTIDE SEQUENCE [LARGE SCALE GENOMIC DNA]</scope>
    <source>
        <strain evidence="4">cv. Jeju island</strain>
        <tissue evidence="3">Leaf</tissue>
    </source>
</reference>
<dbReference type="EMBL" id="PJQY01001379">
    <property type="protein sequence ID" value="PQQ03131.1"/>
    <property type="molecule type" value="Genomic_DNA"/>
</dbReference>
<keyword evidence="4" id="KW-1185">Reference proteome</keyword>
<organism evidence="3 4">
    <name type="scientific">Prunus yedoensis var. nudiflora</name>
    <dbReference type="NCBI Taxonomy" id="2094558"/>
    <lineage>
        <taxon>Eukaryota</taxon>
        <taxon>Viridiplantae</taxon>
        <taxon>Streptophyta</taxon>
        <taxon>Embryophyta</taxon>
        <taxon>Tracheophyta</taxon>
        <taxon>Spermatophyta</taxon>
        <taxon>Magnoliopsida</taxon>
        <taxon>eudicotyledons</taxon>
        <taxon>Gunneridae</taxon>
        <taxon>Pentapetalae</taxon>
        <taxon>rosids</taxon>
        <taxon>fabids</taxon>
        <taxon>Rosales</taxon>
        <taxon>Rosaceae</taxon>
        <taxon>Amygdaloideae</taxon>
        <taxon>Amygdaleae</taxon>
        <taxon>Prunus</taxon>
    </lineage>
</organism>
<feature type="chain" id="PRO_5016251303" evidence="2">
    <location>
        <begin position="18"/>
        <end position="182"/>
    </location>
</feature>
<protein>
    <submittedName>
        <fullName evidence="3">Uncharacterized protein</fullName>
    </submittedName>
</protein>
<evidence type="ECO:0000313" key="4">
    <source>
        <dbReference type="Proteomes" id="UP000250321"/>
    </source>
</evidence>
<keyword evidence="2" id="KW-0732">Signal</keyword>
<sequence length="182" mass="19854">MHMLCTLLRCHALNVIATRSSLNNTIQKTQTYFPNLYISSMQLKELLEGDLNSEAEEGVDVIECDDGSIAALLEDRGTTNVTTESAGATINYLPVLNPAGETDLGERTKGGVGVSIFKSKDYCMAPSVHITNEMRIAEEGDGVTVSDANSEQSLVLKHYRTKKKKKKGTGKGSRQEELSLTR</sequence>
<feature type="compositionally biased region" description="Basic and acidic residues" evidence="1">
    <location>
        <begin position="173"/>
        <end position="182"/>
    </location>
</feature>
<evidence type="ECO:0000256" key="2">
    <source>
        <dbReference type="SAM" id="SignalP"/>
    </source>
</evidence>
<gene>
    <name evidence="3" type="ORF">Pyn_34437</name>
</gene>
<accession>A0A314YDX7</accession>
<feature type="region of interest" description="Disordered" evidence="1">
    <location>
        <begin position="156"/>
        <end position="182"/>
    </location>
</feature>
<dbReference type="AlphaFoldDB" id="A0A314YDX7"/>